<dbReference type="SUPFAM" id="SSF55729">
    <property type="entry name" value="Acyl-CoA N-acyltransferases (Nat)"/>
    <property type="match status" value="1"/>
</dbReference>
<feature type="domain" description="Glycine N-acyltransferase N-terminal" evidence="4">
    <location>
        <begin position="2"/>
        <end position="209"/>
    </location>
</feature>
<dbReference type="Pfam" id="PF06021">
    <property type="entry name" value="Gly_acyl_tr_N"/>
    <property type="match status" value="1"/>
</dbReference>
<evidence type="ECO:0000313" key="6">
    <source>
        <dbReference type="Proteomes" id="UP001066276"/>
    </source>
</evidence>
<comment type="caution">
    <text evidence="5">The sequence shown here is derived from an EMBL/GenBank/DDBJ whole genome shotgun (WGS) entry which is preliminary data.</text>
</comment>
<accession>A0AAV7SRV9</accession>
<protein>
    <recommendedName>
        <fullName evidence="3">Glycine N-acyltransferase-like protein</fullName>
        <ecNumber evidence="3">2.3.1.-</ecNumber>
    </recommendedName>
</protein>
<keyword evidence="6" id="KW-1185">Reference proteome</keyword>
<keyword evidence="3" id="KW-0012">Acyltransferase</keyword>
<dbReference type="PANTHER" id="PTHR15298">
    <property type="entry name" value="L-COA N-ACYLTRANSFERASE-RELATED"/>
    <property type="match status" value="1"/>
</dbReference>
<dbReference type="AlphaFoldDB" id="A0AAV7SRV9"/>
<sequence length="232" mass="26074">MMLALERSEDRKQLEELLAQSVPESMRVYGTVFYINRGNPLNMEVLVDSWPDFKTVISKPRSMEMVNDTNLCRHIYHVFTKDAENLREILGTTDVINWNQCLQIEGLQQCLDPVITSIAESKGLELERDKALLFVRDIHLGVSGKSPSMNSEEKSAAQIRNHLKVRDDQLAFHCSPLRDAEAELVNAFWMNGGNESSLKYARQCIQHLPSLCIRDPGGKPISCGSVSPKGGT</sequence>
<proteinExistence type="inferred from homology"/>
<organism evidence="5 6">
    <name type="scientific">Pleurodeles waltl</name>
    <name type="common">Iberian ribbed newt</name>
    <dbReference type="NCBI Taxonomy" id="8319"/>
    <lineage>
        <taxon>Eukaryota</taxon>
        <taxon>Metazoa</taxon>
        <taxon>Chordata</taxon>
        <taxon>Craniata</taxon>
        <taxon>Vertebrata</taxon>
        <taxon>Euteleostomi</taxon>
        <taxon>Amphibia</taxon>
        <taxon>Batrachia</taxon>
        <taxon>Caudata</taxon>
        <taxon>Salamandroidea</taxon>
        <taxon>Salamandridae</taxon>
        <taxon>Pleurodelinae</taxon>
        <taxon>Pleurodeles</taxon>
    </lineage>
</organism>
<evidence type="ECO:0000256" key="1">
    <source>
        <dbReference type="ARBA" id="ARBA00000378"/>
    </source>
</evidence>
<reference evidence="5" key="1">
    <citation type="journal article" date="2022" name="bioRxiv">
        <title>Sequencing and chromosome-scale assembly of the giantPleurodeles waltlgenome.</title>
        <authorList>
            <person name="Brown T."/>
            <person name="Elewa A."/>
            <person name="Iarovenko S."/>
            <person name="Subramanian E."/>
            <person name="Araus A.J."/>
            <person name="Petzold A."/>
            <person name="Susuki M."/>
            <person name="Suzuki K.-i.T."/>
            <person name="Hayashi T."/>
            <person name="Toyoda A."/>
            <person name="Oliveira C."/>
            <person name="Osipova E."/>
            <person name="Leigh N.D."/>
            <person name="Simon A."/>
            <person name="Yun M.H."/>
        </authorList>
    </citation>
    <scope>NUCLEOTIDE SEQUENCE</scope>
    <source>
        <strain evidence="5">20211129_DDA</strain>
        <tissue evidence="5">Liver</tissue>
    </source>
</reference>
<dbReference type="InterPro" id="IPR016181">
    <property type="entry name" value="Acyl_CoA_acyltransferase"/>
</dbReference>
<comment type="similarity">
    <text evidence="2 3">Belongs to the glycine N-acyltransferase family.</text>
</comment>
<name>A0AAV7SRV9_PLEWA</name>
<dbReference type="EC" id="2.3.1.-" evidence="3"/>
<evidence type="ECO:0000256" key="2">
    <source>
        <dbReference type="ARBA" id="ARBA00009110"/>
    </source>
</evidence>
<dbReference type="EMBL" id="JANPWB010000008">
    <property type="protein sequence ID" value="KAJ1166721.1"/>
    <property type="molecule type" value="Genomic_DNA"/>
</dbReference>
<evidence type="ECO:0000259" key="4">
    <source>
        <dbReference type="Pfam" id="PF06021"/>
    </source>
</evidence>
<evidence type="ECO:0000313" key="5">
    <source>
        <dbReference type="EMBL" id="KAJ1166721.1"/>
    </source>
</evidence>
<dbReference type="Proteomes" id="UP001066276">
    <property type="component" value="Chromosome 4_2"/>
</dbReference>
<dbReference type="PANTHER" id="PTHR15298:SF9">
    <property type="entry name" value="GLYCINE N-ACYLTRANSFERASE"/>
    <property type="match status" value="1"/>
</dbReference>
<dbReference type="Gene3D" id="3.40.630.30">
    <property type="match status" value="1"/>
</dbReference>
<evidence type="ECO:0000256" key="3">
    <source>
        <dbReference type="RuleBase" id="RU368002"/>
    </source>
</evidence>
<dbReference type="GO" id="GO:0005739">
    <property type="term" value="C:mitochondrion"/>
    <property type="evidence" value="ECO:0007669"/>
    <property type="project" value="InterPro"/>
</dbReference>
<dbReference type="GO" id="GO:0047961">
    <property type="term" value="F:glycine N-acyltransferase activity"/>
    <property type="evidence" value="ECO:0007669"/>
    <property type="project" value="UniProtKB-EC"/>
</dbReference>
<gene>
    <name evidence="5" type="ORF">NDU88_007118</name>
</gene>
<comment type="catalytic activity">
    <reaction evidence="1">
        <text>an acyl-CoA + glycine = an N-acylglycine + CoA + H(+)</text>
        <dbReference type="Rhea" id="RHEA:19869"/>
        <dbReference type="ChEBI" id="CHEBI:15378"/>
        <dbReference type="ChEBI" id="CHEBI:57287"/>
        <dbReference type="ChEBI" id="CHEBI:57305"/>
        <dbReference type="ChEBI" id="CHEBI:57670"/>
        <dbReference type="ChEBI" id="CHEBI:58342"/>
        <dbReference type="EC" id="2.3.1.13"/>
    </reaction>
</comment>
<keyword evidence="3" id="KW-0808">Transferase</keyword>
<dbReference type="InterPro" id="IPR010313">
    <property type="entry name" value="Glycine_N-acyltransferase"/>
</dbReference>
<dbReference type="InterPro" id="IPR015938">
    <property type="entry name" value="Glycine_N-acyltransferase_N"/>
</dbReference>